<organism evidence="2 3">
    <name type="scientific">Neurospora tetraspora</name>
    <dbReference type="NCBI Taxonomy" id="94610"/>
    <lineage>
        <taxon>Eukaryota</taxon>
        <taxon>Fungi</taxon>
        <taxon>Dikarya</taxon>
        <taxon>Ascomycota</taxon>
        <taxon>Pezizomycotina</taxon>
        <taxon>Sordariomycetes</taxon>
        <taxon>Sordariomycetidae</taxon>
        <taxon>Sordariales</taxon>
        <taxon>Sordariaceae</taxon>
        <taxon>Neurospora</taxon>
    </lineage>
</organism>
<feature type="region of interest" description="Disordered" evidence="1">
    <location>
        <begin position="1"/>
        <end position="23"/>
    </location>
</feature>
<protein>
    <submittedName>
        <fullName evidence="2">Uncharacterized protein</fullName>
    </submittedName>
</protein>
<dbReference type="Proteomes" id="UP001278500">
    <property type="component" value="Unassembled WGS sequence"/>
</dbReference>
<keyword evidence="3" id="KW-1185">Reference proteome</keyword>
<name>A0AAE0JI28_9PEZI</name>
<dbReference type="AlphaFoldDB" id="A0AAE0JI28"/>
<reference evidence="2" key="2">
    <citation type="submission" date="2023-06" db="EMBL/GenBank/DDBJ databases">
        <authorList>
            <consortium name="Lawrence Berkeley National Laboratory"/>
            <person name="Haridas S."/>
            <person name="Hensen N."/>
            <person name="Bonometti L."/>
            <person name="Westerberg I."/>
            <person name="Brannstrom I.O."/>
            <person name="Guillou S."/>
            <person name="Cros-Aarteil S."/>
            <person name="Calhoun S."/>
            <person name="Kuo A."/>
            <person name="Mondo S."/>
            <person name="Pangilinan J."/>
            <person name="Riley R."/>
            <person name="Labutti K."/>
            <person name="Andreopoulos B."/>
            <person name="Lipzen A."/>
            <person name="Chen C."/>
            <person name="Yanf M."/>
            <person name="Daum C."/>
            <person name="Ng V."/>
            <person name="Clum A."/>
            <person name="Steindorff A."/>
            <person name="Ohm R."/>
            <person name="Martin F."/>
            <person name="Silar P."/>
            <person name="Natvig D."/>
            <person name="Lalanne C."/>
            <person name="Gautier V."/>
            <person name="Ament-Velasquez S.L."/>
            <person name="Kruys A."/>
            <person name="Hutchinson M.I."/>
            <person name="Powell A.J."/>
            <person name="Barry K."/>
            <person name="Miller A.N."/>
            <person name="Grigoriev I.V."/>
            <person name="Debuchy R."/>
            <person name="Gladieux P."/>
            <person name="Thoren M.H."/>
            <person name="Johannesson H."/>
        </authorList>
    </citation>
    <scope>NUCLEOTIDE SEQUENCE</scope>
    <source>
        <strain evidence="2">CBS 560.94</strain>
    </source>
</reference>
<evidence type="ECO:0000313" key="3">
    <source>
        <dbReference type="Proteomes" id="UP001278500"/>
    </source>
</evidence>
<sequence>MALSTEANITVNPPYHLRDGATPSHFTPSNLPWITGTWHTTHSTNTEEQSDKRNARICLSLIRGTNSVSSDSEGSDSDMEPDKDRILAVRSYQNLHSPAIQDVGQTDLFLDELDQGFTQVNGPIMRQRWEILAWGKEGQLEEWMNEDERSGWIVDNSGESRPDWRNSYVVVYIGNDLGKLKNVGEGTIEIWDRFGPSGPLREETVEKIREALKGLAGKDERFAKLAQRLQRMRMDEGRRSEDDARIRGY</sequence>
<dbReference type="EMBL" id="JAUEPP010000003">
    <property type="protein sequence ID" value="KAK3347939.1"/>
    <property type="molecule type" value="Genomic_DNA"/>
</dbReference>
<evidence type="ECO:0000313" key="2">
    <source>
        <dbReference type="EMBL" id="KAK3347939.1"/>
    </source>
</evidence>
<evidence type="ECO:0000256" key="1">
    <source>
        <dbReference type="SAM" id="MobiDB-lite"/>
    </source>
</evidence>
<reference evidence="2" key="1">
    <citation type="journal article" date="2023" name="Mol. Phylogenet. Evol.">
        <title>Genome-scale phylogeny and comparative genomics of the fungal order Sordariales.</title>
        <authorList>
            <person name="Hensen N."/>
            <person name="Bonometti L."/>
            <person name="Westerberg I."/>
            <person name="Brannstrom I.O."/>
            <person name="Guillou S."/>
            <person name="Cros-Aarteil S."/>
            <person name="Calhoun S."/>
            <person name="Haridas S."/>
            <person name="Kuo A."/>
            <person name="Mondo S."/>
            <person name="Pangilinan J."/>
            <person name="Riley R."/>
            <person name="LaButti K."/>
            <person name="Andreopoulos B."/>
            <person name="Lipzen A."/>
            <person name="Chen C."/>
            <person name="Yan M."/>
            <person name="Daum C."/>
            <person name="Ng V."/>
            <person name="Clum A."/>
            <person name="Steindorff A."/>
            <person name="Ohm R.A."/>
            <person name="Martin F."/>
            <person name="Silar P."/>
            <person name="Natvig D.O."/>
            <person name="Lalanne C."/>
            <person name="Gautier V."/>
            <person name="Ament-Velasquez S.L."/>
            <person name="Kruys A."/>
            <person name="Hutchinson M.I."/>
            <person name="Powell A.J."/>
            <person name="Barry K."/>
            <person name="Miller A.N."/>
            <person name="Grigoriev I.V."/>
            <person name="Debuchy R."/>
            <person name="Gladieux P."/>
            <person name="Hiltunen Thoren M."/>
            <person name="Johannesson H."/>
        </authorList>
    </citation>
    <scope>NUCLEOTIDE SEQUENCE</scope>
    <source>
        <strain evidence="2">CBS 560.94</strain>
    </source>
</reference>
<proteinExistence type="predicted"/>
<feature type="compositionally biased region" description="Polar residues" evidence="1">
    <location>
        <begin position="1"/>
        <end position="11"/>
    </location>
</feature>
<accession>A0AAE0JI28</accession>
<dbReference type="GeneID" id="87858374"/>
<dbReference type="RefSeq" id="XP_062683021.1">
    <property type="nucleotide sequence ID" value="XM_062821220.1"/>
</dbReference>
<comment type="caution">
    <text evidence="2">The sequence shown here is derived from an EMBL/GenBank/DDBJ whole genome shotgun (WGS) entry which is preliminary data.</text>
</comment>
<gene>
    <name evidence="2" type="ORF">B0H65DRAFT_159924</name>
</gene>